<dbReference type="EMBL" id="CP003056">
    <property type="protein sequence ID" value="AEP01416.1"/>
    <property type="molecule type" value="Genomic_DNA"/>
</dbReference>
<reference evidence="1 2" key="1">
    <citation type="journal article" date="2011" name="Stand. Genomic Sci.">
        <title>Complete Genome Sequence of a thermotolerant sporogenic lactic acid bacterium, Bacillus coagulans strain 36D1.</title>
        <authorList>
            <person name="Rhee M.S."/>
            <person name="Moritz B.E."/>
            <person name="Xie G."/>
            <person name="Glavina Del Rio T."/>
            <person name="Dalin E."/>
            <person name="Tice H."/>
            <person name="Bruce D."/>
            <person name="Goodwin L."/>
            <person name="Chertkov O."/>
            <person name="Brettin T."/>
            <person name="Han C."/>
            <person name="Detter C."/>
            <person name="Pitluck S."/>
            <person name="Land M.L."/>
            <person name="Patel M."/>
            <person name="Ou M."/>
            <person name="Harbrucker R."/>
            <person name="Ingram L.O."/>
            <person name="Shanmugam K.T."/>
        </authorList>
    </citation>
    <scope>NUCLEOTIDE SEQUENCE [LARGE SCALE GENOMIC DNA]</scope>
    <source>
        <strain evidence="1 2">36D1</strain>
    </source>
</reference>
<evidence type="ECO:0000313" key="2">
    <source>
        <dbReference type="Proteomes" id="UP000009283"/>
    </source>
</evidence>
<sequence length="73" mass="8469">MVTKDEIQDGDVLTLETRLNGEVMQHATTDMVCVKFYSKGQMSGKKWEDALSSNCTLQDEHLEREVFPWILYQ</sequence>
<accession>G2TP92</accession>
<gene>
    <name evidence="1" type="ORF">Bcoa_2234</name>
</gene>
<evidence type="ECO:0000313" key="1">
    <source>
        <dbReference type="EMBL" id="AEP01416.1"/>
    </source>
</evidence>
<proteinExistence type="predicted"/>
<dbReference type="Proteomes" id="UP000009283">
    <property type="component" value="Chromosome"/>
</dbReference>
<organism evidence="1 2">
    <name type="scientific">Heyndrickxia coagulans 36D1</name>
    <dbReference type="NCBI Taxonomy" id="345219"/>
    <lineage>
        <taxon>Bacteria</taxon>
        <taxon>Bacillati</taxon>
        <taxon>Bacillota</taxon>
        <taxon>Bacilli</taxon>
        <taxon>Bacillales</taxon>
        <taxon>Bacillaceae</taxon>
        <taxon>Heyndrickxia</taxon>
    </lineage>
</organism>
<protein>
    <submittedName>
        <fullName evidence="1">Uncharacterized protein</fullName>
    </submittedName>
</protein>
<dbReference type="HOGENOM" id="CLU_2696781_0_0_9"/>
<dbReference type="AlphaFoldDB" id="G2TP92"/>
<name>G2TP92_HEYCO</name>
<dbReference type="KEGG" id="bag:Bcoa_2234"/>